<gene>
    <name evidence="3" type="ORF">QCA50_004892</name>
</gene>
<evidence type="ECO:0000256" key="1">
    <source>
        <dbReference type="SAM" id="Phobius"/>
    </source>
</evidence>
<accession>A0AAW0GDB1</accession>
<evidence type="ECO:0000313" key="4">
    <source>
        <dbReference type="Proteomes" id="UP001385951"/>
    </source>
</evidence>
<dbReference type="Pfam" id="PF20152">
    <property type="entry name" value="DUF6534"/>
    <property type="match status" value="1"/>
</dbReference>
<sequence>MADPSATPPPINIPNFLGGYLMVNCLALILYGVTTTQTYIYTLNFKKDTAFLKGLVYFVWTLETFHTAFMLRQLYYLTITGFGDFDVLGRIDWSIGAFLLVESCLIWVVQAQAHDFIISSNQNVNINSRFYIRRIWLLSGKKILPVVFLSLVFVTCVAFHMTASIYTFLTDTWIGYFETFGATLSVETANALSAALDGLIAASMIFLLYRSQTGIQRTDGILRWLMVYAVNTGAVTMIFSIAIAITYALEHESLVVSGMTTIVSKLYANSFLGYLNARGIIRAKSQKSTALTVIGSSGFELPAVRSGSSGNSTSPPAQRLQFNHDSNWTASVDKEQSMVPELEDSDGDHILAITESRKVSMV</sequence>
<dbReference type="Proteomes" id="UP001385951">
    <property type="component" value="Unassembled WGS sequence"/>
</dbReference>
<feature type="transmembrane region" description="Helical" evidence="1">
    <location>
        <begin position="20"/>
        <end position="42"/>
    </location>
</feature>
<dbReference type="PANTHER" id="PTHR40465:SF1">
    <property type="entry name" value="DUF6534 DOMAIN-CONTAINING PROTEIN"/>
    <property type="match status" value="1"/>
</dbReference>
<comment type="caution">
    <text evidence="3">The sequence shown here is derived from an EMBL/GenBank/DDBJ whole genome shotgun (WGS) entry which is preliminary data.</text>
</comment>
<feature type="transmembrane region" description="Helical" evidence="1">
    <location>
        <begin position="189"/>
        <end position="209"/>
    </location>
</feature>
<protein>
    <recommendedName>
        <fullName evidence="2">DUF6534 domain-containing protein</fullName>
    </recommendedName>
</protein>
<dbReference type="PANTHER" id="PTHR40465">
    <property type="entry name" value="CHROMOSOME 1, WHOLE GENOME SHOTGUN SEQUENCE"/>
    <property type="match status" value="1"/>
</dbReference>
<feature type="transmembrane region" description="Helical" evidence="1">
    <location>
        <begin position="221"/>
        <end position="248"/>
    </location>
</feature>
<reference evidence="3 4" key="1">
    <citation type="submission" date="2022-09" db="EMBL/GenBank/DDBJ databases">
        <authorList>
            <person name="Palmer J.M."/>
        </authorList>
    </citation>
    <scope>NUCLEOTIDE SEQUENCE [LARGE SCALE GENOMIC DNA]</scope>
    <source>
        <strain evidence="3 4">DSM 7382</strain>
    </source>
</reference>
<feature type="transmembrane region" description="Helical" evidence="1">
    <location>
        <begin position="254"/>
        <end position="277"/>
    </location>
</feature>
<feature type="transmembrane region" description="Helical" evidence="1">
    <location>
        <begin position="91"/>
        <end position="109"/>
    </location>
</feature>
<keyword evidence="1" id="KW-0812">Transmembrane</keyword>
<dbReference type="EMBL" id="JASBNA010000005">
    <property type="protein sequence ID" value="KAK7691493.1"/>
    <property type="molecule type" value="Genomic_DNA"/>
</dbReference>
<feature type="transmembrane region" description="Helical" evidence="1">
    <location>
        <begin position="143"/>
        <end position="169"/>
    </location>
</feature>
<proteinExistence type="predicted"/>
<keyword evidence="4" id="KW-1185">Reference proteome</keyword>
<evidence type="ECO:0000259" key="2">
    <source>
        <dbReference type="Pfam" id="PF20152"/>
    </source>
</evidence>
<keyword evidence="1" id="KW-1133">Transmembrane helix</keyword>
<evidence type="ECO:0000313" key="3">
    <source>
        <dbReference type="EMBL" id="KAK7691493.1"/>
    </source>
</evidence>
<keyword evidence="1" id="KW-0472">Membrane</keyword>
<dbReference type="AlphaFoldDB" id="A0AAW0GDB1"/>
<feature type="transmembrane region" description="Helical" evidence="1">
    <location>
        <begin position="54"/>
        <end position="71"/>
    </location>
</feature>
<feature type="domain" description="DUF6534" evidence="2">
    <location>
        <begin position="193"/>
        <end position="278"/>
    </location>
</feature>
<name>A0AAW0GDB1_9APHY</name>
<organism evidence="3 4">
    <name type="scientific">Cerrena zonata</name>
    <dbReference type="NCBI Taxonomy" id="2478898"/>
    <lineage>
        <taxon>Eukaryota</taxon>
        <taxon>Fungi</taxon>
        <taxon>Dikarya</taxon>
        <taxon>Basidiomycota</taxon>
        <taxon>Agaricomycotina</taxon>
        <taxon>Agaricomycetes</taxon>
        <taxon>Polyporales</taxon>
        <taxon>Cerrenaceae</taxon>
        <taxon>Cerrena</taxon>
    </lineage>
</organism>
<dbReference type="InterPro" id="IPR045339">
    <property type="entry name" value="DUF6534"/>
</dbReference>